<dbReference type="Pfam" id="PF03695">
    <property type="entry name" value="UPF0149"/>
    <property type="match status" value="1"/>
</dbReference>
<dbReference type="InterPro" id="IPR036255">
    <property type="entry name" value="YgfB-like_sf"/>
</dbReference>
<protein>
    <submittedName>
        <fullName evidence="2">Zinc chelation protein SecC</fullName>
    </submittedName>
</protein>
<dbReference type="Gene3D" id="3.10.450.50">
    <property type="match status" value="1"/>
</dbReference>
<accession>A0A1Y0EKB0</accession>
<dbReference type="Pfam" id="PF02810">
    <property type="entry name" value="SEC-C"/>
    <property type="match status" value="1"/>
</dbReference>
<reference evidence="2 3" key="1">
    <citation type="submission" date="2017-05" db="EMBL/GenBank/DDBJ databases">
        <authorList>
            <person name="Song R."/>
            <person name="Chenine A.L."/>
            <person name="Ruprecht R.M."/>
        </authorList>
    </citation>
    <scope>NUCLEOTIDE SEQUENCE [LARGE SCALE GENOMIC DNA]</scope>
    <source>
        <strain evidence="2 3">DSM 26136</strain>
    </source>
</reference>
<sequence length="271" mass="30449">MNTTPHDDAALAPMQLDDFDQLDAILDELRTRYEQTPQWEFCDGFLTALVCCRRAIPEAEWLPVLLSMGEAPDEETGEQASWADAAQQATFMRLWQQRSDEVRQALDIEVESLEDDRAFTPEVLDVRGNIAALPEDERRQFDGDDLPSFAQVWALGFMFAVENWPEEWQPPRDREMAEVVDGALGDIVVLTEDDEEEPTLSASSEDGPPSVSQSRLDAYALGIWAVYDLRAVWKRVGPRVATVRHEQPLPGRNDPCSCGSGKKFKKCCGVT</sequence>
<name>A0A1Y0EKB0_9BURK</name>
<dbReference type="PANTHER" id="PTHR33747">
    <property type="entry name" value="UPF0225 PROTEIN SCO1677"/>
    <property type="match status" value="1"/>
</dbReference>
<proteinExistence type="predicted"/>
<dbReference type="AlphaFoldDB" id="A0A1Y0EKB0"/>
<feature type="compositionally biased region" description="Polar residues" evidence="1">
    <location>
        <begin position="200"/>
        <end position="213"/>
    </location>
</feature>
<keyword evidence="3" id="KW-1185">Reference proteome</keyword>
<feature type="region of interest" description="Disordered" evidence="1">
    <location>
        <begin position="194"/>
        <end position="213"/>
    </location>
</feature>
<dbReference type="EMBL" id="CP021455">
    <property type="protein sequence ID" value="ARU03722.1"/>
    <property type="molecule type" value="Genomic_DNA"/>
</dbReference>
<organism evidence="2 3">
    <name type="scientific">Comamonas serinivorans</name>
    <dbReference type="NCBI Taxonomy" id="1082851"/>
    <lineage>
        <taxon>Bacteria</taxon>
        <taxon>Pseudomonadati</taxon>
        <taxon>Pseudomonadota</taxon>
        <taxon>Betaproteobacteria</taxon>
        <taxon>Burkholderiales</taxon>
        <taxon>Comamonadaceae</taxon>
        <taxon>Comamonas</taxon>
    </lineage>
</organism>
<dbReference type="KEGG" id="cser:CCO03_02610"/>
<dbReference type="Proteomes" id="UP000196138">
    <property type="component" value="Chromosome"/>
</dbReference>
<gene>
    <name evidence="2" type="ORF">CCO03_02610</name>
</gene>
<dbReference type="PANTHER" id="PTHR33747:SF1">
    <property type="entry name" value="ADENYLATE CYCLASE-ASSOCIATED CAP C-TERMINAL DOMAIN-CONTAINING PROTEIN"/>
    <property type="match status" value="1"/>
</dbReference>
<evidence type="ECO:0000256" key="1">
    <source>
        <dbReference type="SAM" id="MobiDB-lite"/>
    </source>
</evidence>
<evidence type="ECO:0000313" key="2">
    <source>
        <dbReference type="EMBL" id="ARU03722.1"/>
    </source>
</evidence>
<dbReference type="RefSeq" id="WP_087276875.1">
    <property type="nucleotide sequence ID" value="NZ_CP021455.1"/>
</dbReference>
<dbReference type="InterPro" id="IPR011978">
    <property type="entry name" value="YgfB-like"/>
</dbReference>
<dbReference type="InterPro" id="IPR004027">
    <property type="entry name" value="SEC_C_motif"/>
</dbReference>
<dbReference type="OrthoDB" id="570299at2"/>
<dbReference type="SUPFAM" id="SSF103642">
    <property type="entry name" value="Sec-C motif"/>
    <property type="match status" value="1"/>
</dbReference>
<dbReference type="SUPFAM" id="SSF101327">
    <property type="entry name" value="YgfB-like"/>
    <property type="match status" value="1"/>
</dbReference>
<evidence type="ECO:0000313" key="3">
    <source>
        <dbReference type="Proteomes" id="UP000196138"/>
    </source>
</evidence>
<dbReference type="NCBIfam" id="TIGR02292">
    <property type="entry name" value="ygfB_yecA"/>
    <property type="match status" value="1"/>
</dbReference>